<dbReference type="Proteomes" id="UP000314285">
    <property type="component" value="Unassembled WGS sequence"/>
</dbReference>
<evidence type="ECO:0000259" key="1">
    <source>
        <dbReference type="Pfam" id="PF03374"/>
    </source>
</evidence>
<gene>
    <name evidence="2" type="ORF">FHY67_04230</name>
</gene>
<evidence type="ECO:0000313" key="3">
    <source>
        <dbReference type="Proteomes" id="UP000314285"/>
    </source>
</evidence>
<evidence type="ECO:0000313" key="2">
    <source>
        <dbReference type="EMBL" id="TNX93652.1"/>
    </source>
</evidence>
<comment type="caution">
    <text evidence="2">The sequence shown here is derived from an EMBL/GenBank/DDBJ whole genome shotgun (WGS) entry which is preliminary data.</text>
</comment>
<dbReference type="GO" id="GO:0003677">
    <property type="term" value="F:DNA binding"/>
    <property type="evidence" value="ECO:0007669"/>
    <property type="project" value="InterPro"/>
</dbReference>
<dbReference type="InterPro" id="IPR005039">
    <property type="entry name" value="Ant_C"/>
</dbReference>
<proteinExistence type="predicted"/>
<dbReference type="AlphaFoldDB" id="A0A8H2K3L3"/>
<dbReference type="EMBL" id="VFBM01000002">
    <property type="protein sequence ID" value="TNX93652.1"/>
    <property type="molecule type" value="Genomic_DNA"/>
</dbReference>
<reference evidence="2 3" key="1">
    <citation type="submission" date="2019-06" db="EMBL/GenBank/DDBJ databases">
        <title>Genome of Acinetobacter radioresistens APH1, a phenol degrading strain.</title>
        <authorList>
            <person name="Liu Y."/>
        </authorList>
    </citation>
    <scope>NUCLEOTIDE SEQUENCE [LARGE SCALE GENOMIC DNA]</scope>
    <source>
        <strain evidence="2 3">APH1</strain>
    </source>
</reference>
<protein>
    <submittedName>
        <fullName evidence="2">Phage antirepressor protein</fullName>
    </submittedName>
</protein>
<feature type="domain" description="Antirepressor protein C-terminal" evidence="1">
    <location>
        <begin position="139"/>
        <end position="243"/>
    </location>
</feature>
<accession>A0A8H2K3L3</accession>
<dbReference type="Pfam" id="PF03374">
    <property type="entry name" value="ANT"/>
    <property type="match status" value="1"/>
</dbReference>
<dbReference type="RefSeq" id="WP_005236615.1">
    <property type="nucleotide sequence ID" value="NZ_JAATPK010000005.1"/>
</dbReference>
<sequence length="254" mass="29107">MNMLTQGNFNINEVTMSSLEIVDFINEYRAKSETNPVQLRHDHFMAKVPKVLGLEGLPKFRDTYINQQNGQTYPCYRFPKREACLMAMSYSYELQAQVFDRMTAMEEALKAKNSFDITNPAHLLQAIEIQAKLNIELSEKVAVLAPKAEALETIADTSNTYCLRECAKTIGIKESELIQLLINKKWIYRDSDRKLQPHAQYVLNKVFTNRTSPVIVNRNDGKERVFLHMRVTAFGLTRITGLVNKVRNTKQVAA</sequence>
<name>A0A8H2K3L3_ACIRA</name>
<organism evidence="2 3">
    <name type="scientific">Acinetobacter radioresistens</name>
    <dbReference type="NCBI Taxonomy" id="40216"/>
    <lineage>
        <taxon>Bacteria</taxon>
        <taxon>Pseudomonadati</taxon>
        <taxon>Pseudomonadota</taxon>
        <taxon>Gammaproteobacteria</taxon>
        <taxon>Moraxellales</taxon>
        <taxon>Moraxellaceae</taxon>
        <taxon>Acinetobacter</taxon>
    </lineage>
</organism>